<sequence length="92" mass="10767">MDVKKHLEEIIKISDKFEEELYEWARESSSPAAAVGKIKRVMAEEWPDGYAANRDSVIKISLIHKEFEDVRWKIEREAMRQWPTNSEGTSKS</sequence>
<gene>
    <name evidence="1" type="ORF">DQL93_08090</name>
</gene>
<evidence type="ECO:0000313" key="1">
    <source>
        <dbReference type="EMBL" id="AZA16448.1"/>
    </source>
</evidence>
<proteinExistence type="predicted"/>
<dbReference type="AlphaFoldDB" id="A0A3G6JHM3"/>
<name>A0A3G6JHM3_LACDL</name>
<protein>
    <submittedName>
        <fullName evidence="1">Uncharacterized protein</fullName>
    </submittedName>
</protein>
<dbReference type="EMBL" id="CP031023">
    <property type="protein sequence ID" value="AZA16448.1"/>
    <property type="molecule type" value="Genomic_DNA"/>
</dbReference>
<reference evidence="1" key="1">
    <citation type="submission" date="2018-07" db="EMBL/GenBank/DDBJ databases">
        <authorList>
            <person name="Somerville V."/>
        </authorList>
    </citation>
    <scope>NUCLEOTIDE SEQUENCE</scope>
    <source>
        <strain evidence="1">NWC_2_2</strain>
    </source>
</reference>
<organism evidence="1">
    <name type="scientific">Lactobacillus delbrueckii subsp. lactis</name>
    <dbReference type="NCBI Taxonomy" id="29397"/>
    <lineage>
        <taxon>Bacteria</taxon>
        <taxon>Bacillati</taxon>
        <taxon>Bacillota</taxon>
        <taxon>Bacilli</taxon>
        <taxon>Lactobacillales</taxon>
        <taxon>Lactobacillaceae</taxon>
        <taxon>Lactobacillus</taxon>
    </lineage>
</organism>
<accession>A0A3G6JHM3</accession>